<reference evidence="1 2" key="1">
    <citation type="journal article" date="2019" name="Int. J. Syst. Evol. Microbiol.">
        <title>The Global Catalogue of Microorganisms (GCM) 10K type strain sequencing project: providing services to taxonomists for standard genome sequencing and annotation.</title>
        <authorList>
            <consortium name="The Broad Institute Genomics Platform"/>
            <consortium name="The Broad Institute Genome Sequencing Center for Infectious Disease"/>
            <person name="Wu L."/>
            <person name="Ma J."/>
        </authorList>
    </citation>
    <scope>NUCLEOTIDE SEQUENCE [LARGE SCALE GENOMIC DNA]</scope>
    <source>
        <strain evidence="1 2">JCM 13378</strain>
    </source>
</reference>
<sequence>MHIHSYTQLIEAALAQPEPQRLLFVFARAELPVGHTGKQKQEFEQGHGGTLSPVLCVDKLPDEVQDFAALVTESEYTNTHWDITFVAALPGRGGFAPSVDEAVQPLHLMMNKINSGRIDDFLAFDRQGNLLNLLPG</sequence>
<protein>
    <submittedName>
        <fullName evidence="1">Uncharacterized protein</fullName>
    </submittedName>
</protein>
<proteinExistence type="predicted"/>
<accession>A0ABN0WW97</accession>
<dbReference type="RefSeq" id="WP_343842710.1">
    <property type="nucleotide sequence ID" value="NZ_BAAAEI010000006.1"/>
</dbReference>
<keyword evidence="2" id="KW-1185">Reference proteome</keyword>
<dbReference type="EMBL" id="BAAAEI010000006">
    <property type="protein sequence ID" value="GAA0348409.1"/>
    <property type="molecule type" value="Genomic_DNA"/>
</dbReference>
<evidence type="ECO:0000313" key="1">
    <source>
        <dbReference type="EMBL" id="GAA0348409.1"/>
    </source>
</evidence>
<dbReference type="Proteomes" id="UP001501757">
    <property type="component" value="Unassembled WGS sequence"/>
</dbReference>
<evidence type="ECO:0000313" key="2">
    <source>
        <dbReference type="Proteomes" id="UP001501757"/>
    </source>
</evidence>
<name>A0ABN0WW97_9ALTE</name>
<gene>
    <name evidence="1" type="ORF">GCM10009092_11000</name>
</gene>
<comment type="caution">
    <text evidence="1">The sequence shown here is derived from an EMBL/GenBank/DDBJ whole genome shotgun (WGS) entry which is preliminary data.</text>
</comment>
<organism evidence="1 2">
    <name type="scientific">Bowmanella denitrificans</name>
    <dbReference type="NCBI Taxonomy" id="366582"/>
    <lineage>
        <taxon>Bacteria</taxon>
        <taxon>Pseudomonadati</taxon>
        <taxon>Pseudomonadota</taxon>
        <taxon>Gammaproteobacteria</taxon>
        <taxon>Alteromonadales</taxon>
        <taxon>Alteromonadaceae</taxon>
        <taxon>Bowmanella</taxon>
    </lineage>
</organism>